<comment type="caution">
    <text evidence="4">The sequence shown here is derived from an EMBL/GenBank/DDBJ whole genome shotgun (WGS) entry which is preliminary data.</text>
</comment>
<dbReference type="PANTHER" id="PTHR12192:SF2">
    <property type="entry name" value="GLUTATHIONE-SPECIFIC GAMMA-GLUTAMYLCYCLOTRANSFERASE 2"/>
    <property type="match status" value="1"/>
</dbReference>
<evidence type="ECO:0000313" key="5">
    <source>
        <dbReference type="Proteomes" id="UP001500975"/>
    </source>
</evidence>
<dbReference type="InterPro" id="IPR036568">
    <property type="entry name" value="GGCT-like_sf"/>
</dbReference>
<dbReference type="InterPro" id="IPR013024">
    <property type="entry name" value="GGCT-like"/>
</dbReference>
<reference evidence="5" key="1">
    <citation type="journal article" date="2019" name="Int. J. Syst. Evol. Microbiol.">
        <title>The Global Catalogue of Microorganisms (GCM) 10K type strain sequencing project: providing services to taxonomists for standard genome sequencing and annotation.</title>
        <authorList>
            <consortium name="The Broad Institute Genomics Platform"/>
            <consortium name="The Broad Institute Genome Sequencing Center for Infectious Disease"/>
            <person name="Wu L."/>
            <person name="Ma J."/>
        </authorList>
    </citation>
    <scope>NUCLEOTIDE SEQUENCE [LARGE SCALE GENOMIC DNA]</scope>
    <source>
        <strain evidence="5">JCM 17804</strain>
    </source>
</reference>
<evidence type="ECO:0000256" key="1">
    <source>
        <dbReference type="ARBA" id="ARBA00012344"/>
    </source>
</evidence>
<dbReference type="EC" id="4.3.2.7" evidence="1"/>
<evidence type="ECO:0000256" key="3">
    <source>
        <dbReference type="SAM" id="MobiDB-lite"/>
    </source>
</evidence>
<dbReference type="SUPFAM" id="SSF110857">
    <property type="entry name" value="Gamma-glutamyl cyclotransferase-like"/>
    <property type="match status" value="1"/>
</dbReference>
<proteinExistence type="predicted"/>
<evidence type="ECO:0000256" key="2">
    <source>
        <dbReference type="ARBA" id="ARBA00023239"/>
    </source>
</evidence>
<organism evidence="4 5">
    <name type="scientific">Variovorax defluvii</name>
    <dbReference type="NCBI Taxonomy" id="913761"/>
    <lineage>
        <taxon>Bacteria</taxon>
        <taxon>Pseudomonadati</taxon>
        <taxon>Pseudomonadota</taxon>
        <taxon>Betaproteobacteria</taxon>
        <taxon>Burkholderiales</taxon>
        <taxon>Comamonadaceae</taxon>
        <taxon>Variovorax</taxon>
    </lineage>
</organism>
<dbReference type="InterPro" id="IPR006840">
    <property type="entry name" value="ChaC"/>
</dbReference>
<dbReference type="RefSeq" id="WP_345536265.1">
    <property type="nucleotide sequence ID" value="NZ_BAABGJ010000008.1"/>
</dbReference>
<dbReference type="EMBL" id="BAABGJ010000008">
    <property type="protein sequence ID" value="GAA4334106.1"/>
    <property type="molecule type" value="Genomic_DNA"/>
</dbReference>
<protein>
    <recommendedName>
        <fullName evidence="1">glutathione-specific gamma-glutamylcyclotransferase</fullName>
        <ecNumber evidence="1">4.3.2.7</ecNumber>
    </recommendedName>
</protein>
<dbReference type="Gene3D" id="3.10.490.10">
    <property type="entry name" value="Gamma-glutamyl cyclotransferase-like"/>
    <property type="match status" value="1"/>
</dbReference>
<keyword evidence="2" id="KW-0456">Lyase</keyword>
<keyword evidence="5" id="KW-1185">Reference proteome</keyword>
<dbReference type="Pfam" id="PF04752">
    <property type="entry name" value="ChaC"/>
    <property type="match status" value="1"/>
</dbReference>
<dbReference type="Proteomes" id="UP001500975">
    <property type="component" value="Unassembled WGS sequence"/>
</dbReference>
<dbReference type="CDD" id="cd06661">
    <property type="entry name" value="GGCT_like"/>
    <property type="match status" value="1"/>
</dbReference>
<evidence type="ECO:0000313" key="4">
    <source>
        <dbReference type="EMBL" id="GAA4334106.1"/>
    </source>
</evidence>
<dbReference type="PANTHER" id="PTHR12192">
    <property type="entry name" value="CATION TRANSPORT PROTEIN CHAC-RELATED"/>
    <property type="match status" value="1"/>
</dbReference>
<name>A0ABP8H439_9BURK</name>
<feature type="region of interest" description="Disordered" evidence="3">
    <location>
        <begin position="1"/>
        <end position="30"/>
    </location>
</feature>
<accession>A0ABP8H439</accession>
<feature type="compositionally biased region" description="Pro residues" evidence="3">
    <location>
        <begin position="19"/>
        <end position="30"/>
    </location>
</feature>
<gene>
    <name evidence="4" type="ORF">GCM10023165_09760</name>
</gene>
<sequence>MNHDREILGARPSQSQGHPGPPGLDPLPAPLRDPKPMLDRVIDEWGGHQDLWIFGYGSLIWRPEFGFVERHPARVHGWHRALKMWSRVNRGTVENPGLVFGLLSGGSCRGMVFRIPAADGLETLGRLWLREMPTGVYDPRWLQCDMAHGSVRALAFTLSRRSPNYTGILDDERYRHIFAHAVGRYGSSLDYAQQTLLELRRHSIHDAALARLVRLAQTQLSESPDCGQAAAPVYRPIDSEPTSTS</sequence>